<evidence type="ECO:0000313" key="2">
    <source>
        <dbReference type="RefSeq" id="XP_022235728.1"/>
    </source>
</evidence>
<accession>A0ABM1RWH3</accession>
<name>A0ABM1RWH3_LIMPO</name>
<feature type="non-terminal residue" evidence="2">
    <location>
        <position position="1"/>
    </location>
</feature>
<dbReference type="PANTHER" id="PTHR43763">
    <property type="entry name" value="XAA-PRO AMINOPEPTIDASE 1"/>
    <property type="match status" value="1"/>
</dbReference>
<keyword evidence="1" id="KW-1185">Reference proteome</keyword>
<reference evidence="2" key="1">
    <citation type="submission" date="2025-08" db="UniProtKB">
        <authorList>
            <consortium name="RefSeq"/>
        </authorList>
    </citation>
    <scope>IDENTIFICATION</scope>
    <source>
        <tissue evidence="2">Muscle</tissue>
    </source>
</reference>
<dbReference type="RefSeq" id="XP_022235728.1">
    <property type="nucleotide sequence ID" value="XM_022380020.1"/>
</dbReference>
<protein>
    <submittedName>
        <fullName evidence="2">Xaa-Pro aminopeptidase ApepP-like</fullName>
    </submittedName>
</protein>
<evidence type="ECO:0000313" key="1">
    <source>
        <dbReference type="Proteomes" id="UP000694941"/>
    </source>
</evidence>
<dbReference type="InterPro" id="IPR029149">
    <property type="entry name" value="Creatin/AminoP/Spt16_N"/>
</dbReference>
<organism evidence="1 2">
    <name type="scientific">Limulus polyphemus</name>
    <name type="common">Atlantic horseshoe crab</name>
    <dbReference type="NCBI Taxonomy" id="6850"/>
    <lineage>
        <taxon>Eukaryota</taxon>
        <taxon>Metazoa</taxon>
        <taxon>Ecdysozoa</taxon>
        <taxon>Arthropoda</taxon>
        <taxon>Chelicerata</taxon>
        <taxon>Merostomata</taxon>
        <taxon>Xiphosura</taxon>
        <taxon>Limulidae</taxon>
        <taxon>Limulus</taxon>
    </lineage>
</organism>
<dbReference type="Proteomes" id="UP000694941">
    <property type="component" value="Unplaced"/>
</dbReference>
<dbReference type="Gene3D" id="3.40.350.10">
    <property type="entry name" value="Creatinase/prolidase N-terminal domain"/>
    <property type="match status" value="1"/>
</dbReference>
<sequence>FPQLILLINYLYVTLYRLYVQSRQVTLEVREQLRSNGCDNKNCVQILEYDDLAEDLGNLMQRVNKILVPEYVSYFIYSLIPEAKRFVRESPLISMKIVKNPTEVKGMFNAHVRIIY</sequence>
<dbReference type="InterPro" id="IPR050422">
    <property type="entry name" value="X-Pro_aminopeptidase_P"/>
</dbReference>
<dbReference type="GeneID" id="111083473"/>
<proteinExistence type="predicted"/>
<dbReference type="PANTHER" id="PTHR43763:SF6">
    <property type="entry name" value="XAA-PRO AMINOPEPTIDASE 1"/>
    <property type="match status" value="1"/>
</dbReference>
<dbReference type="Pfam" id="PF16189">
    <property type="entry name" value="Creatinase_N_2"/>
    <property type="match status" value="1"/>
</dbReference>
<gene>
    <name evidence="2" type="primary">LOC111083473</name>
</gene>